<dbReference type="AlphaFoldDB" id="A0A2T6ZQG9"/>
<keyword evidence="1" id="KW-0472">Membrane</keyword>
<gene>
    <name evidence="2" type="ORF">B9Z19DRAFT_1127909</name>
</gene>
<dbReference type="EMBL" id="NESQ01000143">
    <property type="protein sequence ID" value="PUU77738.1"/>
    <property type="molecule type" value="Genomic_DNA"/>
</dbReference>
<sequence>MSSAREFSIQAMLSYFGERDHSENQAQESYNMSAGEILAVVIAALTLLVATIPLFRCSRFRRWVSSAISSFVKKSLSITPPNPGSIDISTLEDSSAIVAPEIPTLRPVFVYNDYSNARLVGICSDAFLYSQNGFVREDGGAPQADETLAPRTPEQAALSIFIRVGVLSDPRT</sequence>
<comment type="caution">
    <text evidence="2">The sequence shown here is derived from an EMBL/GenBank/DDBJ whole genome shotgun (WGS) entry which is preliminary data.</text>
</comment>
<proteinExistence type="predicted"/>
<feature type="transmembrane region" description="Helical" evidence="1">
    <location>
        <begin position="37"/>
        <end position="55"/>
    </location>
</feature>
<name>A0A2T6ZQG9_TUBBO</name>
<organism evidence="2 3">
    <name type="scientific">Tuber borchii</name>
    <name type="common">White truffle</name>
    <dbReference type="NCBI Taxonomy" id="42251"/>
    <lineage>
        <taxon>Eukaryota</taxon>
        <taxon>Fungi</taxon>
        <taxon>Dikarya</taxon>
        <taxon>Ascomycota</taxon>
        <taxon>Pezizomycotina</taxon>
        <taxon>Pezizomycetes</taxon>
        <taxon>Pezizales</taxon>
        <taxon>Tuberaceae</taxon>
        <taxon>Tuber</taxon>
    </lineage>
</organism>
<dbReference type="Proteomes" id="UP000244722">
    <property type="component" value="Unassembled WGS sequence"/>
</dbReference>
<accession>A0A2T6ZQG9</accession>
<evidence type="ECO:0000313" key="3">
    <source>
        <dbReference type="Proteomes" id="UP000244722"/>
    </source>
</evidence>
<reference evidence="2 3" key="1">
    <citation type="submission" date="2017-04" db="EMBL/GenBank/DDBJ databases">
        <title>Draft genome sequence of Tuber borchii Vittad., a whitish edible truffle.</title>
        <authorList>
            <consortium name="DOE Joint Genome Institute"/>
            <person name="Murat C."/>
            <person name="Kuo A."/>
            <person name="Barry K.W."/>
            <person name="Clum A."/>
            <person name="Dockter R.B."/>
            <person name="Fauchery L."/>
            <person name="Iotti M."/>
            <person name="Kohler A."/>
            <person name="Labutti K."/>
            <person name="Lindquist E.A."/>
            <person name="Lipzen A."/>
            <person name="Ohm R.A."/>
            <person name="Wang M."/>
            <person name="Grigoriev I.V."/>
            <person name="Zambonelli A."/>
            <person name="Martin F.M."/>
        </authorList>
    </citation>
    <scope>NUCLEOTIDE SEQUENCE [LARGE SCALE GENOMIC DNA]</scope>
    <source>
        <strain evidence="2 3">Tbo3840</strain>
    </source>
</reference>
<keyword evidence="3" id="KW-1185">Reference proteome</keyword>
<keyword evidence="1" id="KW-0812">Transmembrane</keyword>
<protein>
    <submittedName>
        <fullName evidence="2">Uncharacterized protein</fullName>
    </submittedName>
</protein>
<evidence type="ECO:0000256" key="1">
    <source>
        <dbReference type="SAM" id="Phobius"/>
    </source>
</evidence>
<evidence type="ECO:0000313" key="2">
    <source>
        <dbReference type="EMBL" id="PUU77738.1"/>
    </source>
</evidence>
<keyword evidence="1" id="KW-1133">Transmembrane helix</keyword>
<dbReference type="OrthoDB" id="5477432at2759"/>